<feature type="domain" description="Tetrahydromethanopterin S-methyltransferase F subunit" evidence="2">
    <location>
        <begin position="15"/>
        <end position="67"/>
    </location>
</feature>
<reference evidence="4" key="3">
    <citation type="journal article" date="2011" name="PLoS ONE">
        <title>Genome sequence of a mesophilic hydrogenotrophic methanogen Methanocella paludicola, the first cultivated representative of the order Methanocellales.</title>
        <authorList>
            <person name="Sakai S."/>
            <person name="Takaki Y."/>
            <person name="Shimamura S."/>
            <person name="Sekine M."/>
            <person name="Tajima T."/>
            <person name="Kosugi H."/>
            <person name="Ichikawa N."/>
            <person name="Tasumi E."/>
            <person name="Hiraki A.T."/>
            <person name="Shimizu A."/>
            <person name="Kato Y."/>
            <person name="Nishiko R."/>
            <person name="Mori K."/>
            <person name="Fujita N."/>
            <person name="Imachi H."/>
            <person name="Takai K."/>
        </authorList>
    </citation>
    <scope>NUCLEOTIDE SEQUENCE [LARGE SCALE GENOMIC DNA]</scope>
    <source>
        <strain evidence="4">DSM 17711 / JCM 13418 / NBRC 101707 / SANAE</strain>
    </source>
</reference>
<proteinExistence type="predicted"/>
<evidence type="ECO:0000313" key="4">
    <source>
        <dbReference type="Proteomes" id="UP000001882"/>
    </source>
</evidence>
<reference evidence="3 4" key="1">
    <citation type="journal article" date="2007" name="Appl. Environ. Microbiol.">
        <title>Isolation of key methanogens for global methane emission from rice paddy fields: a novel isolate affiliated with the clone cluster rice cluster I.</title>
        <authorList>
            <person name="Sakai S."/>
            <person name="Imachi H."/>
            <person name="Sekiguchi Y."/>
            <person name="Ohashi A."/>
            <person name="Harada H."/>
            <person name="Kamagata Y."/>
        </authorList>
    </citation>
    <scope>NUCLEOTIDE SEQUENCE [LARGE SCALE GENOMIC DNA]</scope>
    <source>
        <strain evidence="4">DSM 17711 / JCM 13418 / NBRC 101707 / SANAE</strain>
    </source>
</reference>
<evidence type="ECO:0000313" key="3">
    <source>
        <dbReference type="EMBL" id="BAI60616.1"/>
    </source>
</evidence>
<gene>
    <name evidence="3" type="primary">mtrF</name>
    <name evidence="3" type="ordered locus">MCP_0544</name>
</gene>
<dbReference type="AlphaFoldDB" id="D1YVZ4"/>
<protein>
    <submittedName>
        <fullName evidence="3">Tetrahydromethanopterin S-methyltransferase subunit F</fullName>
    </submittedName>
</protein>
<dbReference type="eggNOG" id="arCOG03381">
    <property type="taxonomic scope" value="Archaea"/>
</dbReference>
<dbReference type="RefSeq" id="WP_012899296.1">
    <property type="nucleotide sequence ID" value="NC_013665.1"/>
</dbReference>
<dbReference type="Proteomes" id="UP000001882">
    <property type="component" value="Chromosome"/>
</dbReference>
<dbReference type="InParanoid" id="D1YVZ4"/>
<organism evidence="3 4">
    <name type="scientific">Methanocella paludicola (strain DSM 17711 / JCM 13418 / NBRC 101707 / SANAE)</name>
    <dbReference type="NCBI Taxonomy" id="304371"/>
    <lineage>
        <taxon>Archaea</taxon>
        <taxon>Methanobacteriati</taxon>
        <taxon>Methanobacteriota</taxon>
        <taxon>Stenosarchaea group</taxon>
        <taxon>Methanomicrobia</taxon>
        <taxon>Methanocellales</taxon>
        <taxon>Methanocellaceae</taxon>
        <taxon>Methanocella</taxon>
    </lineage>
</organism>
<dbReference type="InterPro" id="IPR013347">
    <property type="entry name" value="MeTrfase_F_su"/>
</dbReference>
<evidence type="ECO:0000259" key="2">
    <source>
        <dbReference type="Pfam" id="PF09472"/>
    </source>
</evidence>
<dbReference type="NCBIfam" id="NF009776">
    <property type="entry name" value="PRK13275.1"/>
    <property type="match status" value="1"/>
</dbReference>
<dbReference type="GeneID" id="8682977"/>
<feature type="transmembrane region" description="Helical" evidence="1">
    <location>
        <begin position="47"/>
        <end position="68"/>
    </location>
</feature>
<dbReference type="Pfam" id="PF09472">
    <property type="entry name" value="MtrF"/>
    <property type="match status" value="1"/>
</dbReference>
<keyword evidence="1" id="KW-0472">Membrane</keyword>
<evidence type="ECO:0000256" key="1">
    <source>
        <dbReference type="SAM" id="Phobius"/>
    </source>
</evidence>
<keyword evidence="1" id="KW-0812">Transmembrane</keyword>
<dbReference type="GO" id="GO:0016020">
    <property type="term" value="C:membrane"/>
    <property type="evidence" value="ECO:0007669"/>
    <property type="project" value="InterPro"/>
</dbReference>
<dbReference type="OrthoDB" id="74731at2157"/>
<dbReference type="GO" id="GO:0030269">
    <property type="term" value="F:tetrahydromethanopterin S-methyltransferase activity"/>
    <property type="evidence" value="ECO:0007669"/>
    <property type="project" value="InterPro"/>
</dbReference>
<dbReference type="KEGG" id="mpd:MCP_0544"/>
<dbReference type="GO" id="GO:0032259">
    <property type="term" value="P:methylation"/>
    <property type="evidence" value="ECO:0007669"/>
    <property type="project" value="UniProtKB-KW"/>
</dbReference>
<accession>D1YVZ4</accession>
<dbReference type="NCBIfam" id="TIGR02507">
    <property type="entry name" value="MtrF"/>
    <property type="match status" value="1"/>
</dbReference>
<dbReference type="GO" id="GO:0015948">
    <property type="term" value="P:methanogenesis"/>
    <property type="evidence" value="ECO:0007669"/>
    <property type="project" value="InterPro"/>
</dbReference>
<reference evidence="3 4" key="2">
    <citation type="journal article" date="2008" name="Int. J. Syst. Evol. Microbiol.">
        <title>Methanocella paludicola gen. nov., sp. nov., a methane-producing archaeon, the first isolate of the lineage 'Rice Cluster I', and proposal of the new archaeal order Methanocellales ord. nov.</title>
        <authorList>
            <person name="Sakai S."/>
            <person name="Imachi H."/>
            <person name="Hanada S."/>
            <person name="Ohashi A."/>
            <person name="Harada H."/>
            <person name="Kamagata Y."/>
        </authorList>
    </citation>
    <scope>NUCLEOTIDE SEQUENCE [LARGE SCALE GENOMIC DNA]</scope>
    <source>
        <strain evidence="4">DSM 17711 / JCM 13418 / NBRC 101707 / SANAE</strain>
    </source>
</reference>
<keyword evidence="4" id="KW-1185">Reference proteome</keyword>
<sequence>MAESIAVAATQAPPESAFVPMIDEICYRAQLTARNQKLSSAVGATKVLGFLIGALFALGMVLIPLALLGGL</sequence>
<keyword evidence="1" id="KW-1133">Transmembrane helix</keyword>
<name>D1YVZ4_METPS</name>
<dbReference type="STRING" id="304371.MCP_0544"/>
<dbReference type="EMBL" id="AP011532">
    <property type="protein sequence ID" value="BAI60616.1"/>
    <property type="molecule type" value="Genomic_DNA"/>
</dbReference>